<protein>
    <submittedName>
        <fullName evidence="2">Uncharacterized protein</fullName>
    </submittedName>
</protein>
<dbReference type="Proteomes" id="UP001066276">
    <property type="component" value="Chromosome 1_1"/>
</dbReference>
<keyword evidence="3" id="KW-1185">Reference proteome</keyword>
<evidence type="ECO:0000313" key="2">
    <source>
        <dbReference type="EMBL" id="KAJ1215295.1"/>
    </source>
</evidence>
<evidence type="ECO:0000313" key="3">
    <source>
        <dbReference type="Proteomes" id="UP001066276"/>
    </source>
</evidence>
<sequence length="108" mass="11499">MPGARAVLGSVFPCLTGAGIASDSASEQLILLLSTSRLCGHDFISATALKQQQHSSVTNLGDTDDDMGDSDSDKDTDKDDPDIMIWSGPEEKRRKTSLNILGESSKTK</sequence>
<organism evidence="2 3">
    <name type="scientific">Pleurodeles waltl</name>
    <name type="common">Iberian ribbed newt</name>
    <dbReference type="NCBI Taxonomy" id="8319"/>
    <lineage>
        <taxon>Eukaryota</taxon>
        <taxon>Metazoa</taxon>
        <taxon>Chordata</taxon>
        <taxon>Craniata</taxon>
        <taxon>Vertebrata</taxon>
        <taxon>Euteleostomi</taxon>
        <taxon>Amphibia</taxon>
        <taxon>Batrachia</taxon>
        <taxon>Caudata</taxon>
        <taxon>Salamandroidea</taxon>
        <taxon>Salamandridae</taxon>
        <taxon>Pleurodelinae</taxon>
        <taxon>Pleurodeles</taxon>
    </lineage>
</organism>
<name>A0AAV7WT38_PLEWA</name>
<feature type="compositionally biased region" description="Polar residues" evidence="1">
    <location>
        <begin position="49"/>
        <end position="60"/>
    </location>
</feature>
<comment type="caution">
    <text evidence="2">The sequence shown here is derived from an EMBL/GenBank/DDBJ whole genome shotgun (WGS) entry which is preliminary data.</text>
</comment>
<feature type="compositionally biased region" description="Polar residues" evidence="1">
    <location>
        <begin position="97"/>
        <end position="108"/>
    </location>
</feature>
<feature type="region of interest" description="Disordered" evidence="1">
    <location>
        <begin position="49"/>
        <end position="108"/>
    </location>
</feature>
<dbReference type="EMBL" id="JANPWB010000001">
    <property type="protein sequence ID" value="KAJ1215295.1"/>
    <property type="molecule type" value="Genomic_DNA"/>
</dbReference>
<reference evidence="2" key="1">
    <citation type="journal article" date="2022" name="bioRxiv">
        <title>Sequencing and chromosome-scale assembly of the giantPleurodeles waltlgenome.</title>
        <authorList>
            <person name="Brown T."/>
            <person name="Elewa A."/>
            <person name="Iarovenko S."/>
            <person name="Subramanian E."/>
            <person name="Araus A.J."/>
            <person name="Petzold A."/>
            <person name="Susuki M."/>
            <person name="Suzuki K.-i.T."/>
            <person name="Hayashi T."/>
            <person name="Toyoda A."/>
            <person name="Oliveira C."/>
            <person name="Osipova E."/>
            <person name="Leigh N.D."/>
            <person name="Simon A."/>
            <person name="Yun M.H."/>
        </authorList>
    </citation>
    <scope>NUCLEOTIDE SEQUENCE</scope>
    <source>
        <strain evidence="2">20211129_DDA</strain>
        <tissue evidence="2">Liver</tissue>
    </source>
</reference>
<accession>A0AAV7WT38</accession>
<gene>
    <name evidence="2" type="ORF">NDU88_002904</name>
</gene>
<evidence type="ECO:0000256" key="1">
    <source>
        <dbReference type="SAM" id="MobiDB-lite"/>
    </source>
</evidence>
<proteinExistence type="predicted"/>
<dbReference type="AlphaFoldDB" id="A0AAV7WT38"/>